<reference evidence="1 2" key="1">
    <citation type="submission" date="2023-03" db="EMBL/GenBank/DDBJ databases">
        <title>Host association and intracellularity evolved multiple times independently in the Rickettsiales.</title>
        <authorList>
            <person name="Castelli M."/>
            <person name="Nardi T."/>
            <person name="Gammuto L."/>
            <person name="Bellinzona G."/>
            <person name="Sabaneyeva E."/>
            <person name="Potekhin A."/>
            <person name="Serra V."/>
            <person name="Petroni G."/>
            <person name="Sassera D."/>
        </authorList>
    </citation>
    <scope>NUCLEOTIDE SEQUENCE [LARGE SCALE GENOMIC DNA]</scope>
    <source>
        <strain evidence="1 2">Sr 2-6</strain>
    </source>
</reference>
<dbReference type="Proteomes" id="UP001291687">
    <property type="component" value="Unassembled WGS sequence"/>
</dbReference>
<comment type="caution">
    <text evidence="1">The sequence shown here is derived from an EMBL/GenBank/DDBJ whole genome shotgun (WGS) entry which is preliminary data.</text>
</comment>
<dbReference type="EMBL" id="JARJFB010000005">
    <property type="protein sequence ID" value="MEA0970200.1"/>
    <property type="molecule type" value="Genomic_DNA"/>
</dbReference>
<evidence type="ECO:0000313" key="2">
    <source>
        <dbReference type="Proteomes" id="UP001291687"/>
    </source>
</evidence>
<name>A0ABU5NAJ0_9RICK</name>
<sequence>MSREKSRTKEEREKTHLSGKMEKMMQAMDLIRMLRN</sequence>
<keyword evidence="2" id="KW-1185">Reference proteome</keyword>
<protein>
    <submittedName>
        <fullName evidence="1">Uncharacterized protein</fullName>
    </submittedName>
</protein>
<proteinExistence type="predicted"/>
<evidence type="ECO:0000313" key="1">
    <source>
        <dbReference type="EMBL" id="MEA0970200.1"/>
    </source>
</evidence>
<organism evidence="1 2">
    <name type="scientific">Candidatus Megaera venefica</name>
    <dbReference type="NCBI Taxonomy" id="2055910"/>
    <lineage>
        <taxon>Bacteria</taxon>
        <taxon>Pseudomonadati</taxon>
        <taxon>Pseudomonadota</taxon>
        <taxon>Alphaproteobacteria</taxon>
        <taxon>Rickettsiales</taxon>
        <taxon>Rickettsiaceae</taxon>
        <taxon>Candidatus Megaera</taxon>
    </lineage>
</organism>
<accession>A0ABU5NAJ0</accession>
<gene>
    <name evidence="1" type="ORF">Megvenef_00152</name>
</gene>